<sequence length="58" mass="6922">MRQIKIPEELYHCFEAAGYRQHYEANEDIYMQGDDAGRIYFIRKGRVRAYYVTSQGVN</sequence>
<dbReference type="RefSeq" id="WP_008818965.1">
    <property type="nucleotide sequence ID" value="NZ_AP025565.1"/>
</dbReference>
<dbReference type="AlphaFoldDB" id="A0AAP2UKW2"/>
<reference evidence="2" key="1">
    <citation type="journal article" date="2022" name="Clin. Infect. Dis.">
        <title>Association between Clostridium innocuum and antibiotic-associated diarrhea in adults and children: A cross-sectional study and comparative genomics analysis.</title>
        <authorList>
            <person name="Cherny K.E."/>
            <person name="Muscat E.B."/>
            <person name="Balaji A."/>
            <person name="Mukherjee J."/>
            <person name="Ozer E.A."/>
            <person name="Angarone M.P."/>
            <person name="Hauser A.R."/>
            <person name="Sichel J.S."/>
            <person name="Amponsah E."/>
            <person name="Kociolek L.K."/>
        </authorList>
    </citation>
    <scope>NUCLEOTIDE SEQUENCE</scope>
    <source>
        <strain evidence="2">NU1-AC-029v</strain>
    </source>
</reference>
<dbReference type="Proteomes" id="UP001203972">
    <property type="component" value="Unassembled WGS sequence"/>
</dbReference>
<evidence type="ECO:0000313" key="3">
    <source>
        <dbReference type="Proteomes" id="UP001203972"/>
    </source>
</evidence>
<dbReference type="EMBL" id="JAKTMA010000007">
    <property type="protein sequence ID" value="MCR0232185.1"/>
    <property type="molecule type" value="Genomic_DNA"/>
</dbReference>
<dbReference type="Gene3D" id="2.60.120.10">
    <property type="entry name" value="Jelly Rolls"/>
    <property type="match status" value="1"/>
</dbReference>
<gene>
    <name evidence="2" type="ORF">MKC95_05300</name>
</gene>
<feature type="domain" description="Cyclic nucleotide-binding" evidence="1">
    <location>
        <begin position="22"/>
        <end position="58"/>
    </location>
</feature>
<dbReference type="PROSITE" id="PS50042">
    <property type="entry name" value="CNMP_BINDING_3"/>
    <property type="match status" value="1"/>
</dbReference>
<dbReference type="InterPro" id="IPR000595">
    <property type="entry name" value="cNMP-bd_dom"/>
</dbReference>
<name>A0AAP2UKW2_CLOIN</name>
<dbReference type="Pfam" id="PF00027">
    <property type="entry name" value="cNMP_binding"/>
    <property type="match status" value="1"/>
</dbReference>
<comment type="caution">
    <text evidence="2">The sequence shown here is derived from an EMBL/GenBank/DDBJ whole genome shotgun (WGS) entry which is preliminary data.</text>
</comment>
<evidence type="ECO:0000259" key="1">
    <source>
        <dbReference type="PROSITE" id="PS50042"/>
    </source>
</evidence>
<evidence type="ECO:0000313" key="2">
    <source>
        <dbReference type="EMBL" id="MCR0232185.1"/>
    </source>
</evidence>
<proteinExistence type="predicted"/>
<dbReference type="SUPFAM" id="SSF51206">
    <property type="entry name" value="cAMP-binding domain-like"/>
    <property type="match status" value="1"/>
</dbReference>
<protein>
    <submittedName>
        <fullName evidence="2">Cyclic nucleotide-binding domain-containing protein</fullName>
    </submittedName>
</protein>
<organism evidence="2 3">
    <name type="scientific">Clostridium innocuum</name>
    <dbReference type="NCBI Taxonomy" id="1522"/>
    <lineage>
        <taxon>Bacteria</taxon>
        <taxon>Bacillati</taxon>
        <taxon>Bacillota</taxon>
        <taxon>Clostridia</taxon>
        <taxon>Eubacteriales</taxon>
        <taxon>Clostridiaceae</taxon>
        <taxon>Clostridium</taxon>
    </lineage>
</organism>
<accession>A0AAP2UKW2</accession>
<dbReference type="CDD" id="cd00038">
    <property type="entry name" value="CAP_ED"/>
    <property type="match status" value="1"/>
</dbReference>
<dbReference type="InterPro" id="IPR014710">
    <property type="entry name" value="RmlC-like_jellyroll"/>
</dbReference>
<dbReference type="InterPro" id="IPR018490">
    <property type="entry name" value="cNMP-bd_dom_sf"/>
</dbReference>